<dbReference type="Gene3D" id="3.90.550.10">
    <property type="entry name" value="Spore Coat Polysaccharide Biosynthesis Protein SpsA, Chain A"/>
    <property type="match status" value="1"/>
</dbReference>
<dbReference type="InterPro" id="IPR029044">
    <property type="entry name" value="Nucleotide-diphossugar_trans"/>
</dbReference>
<feature type="non-terminal residue" evidence="2">
    <location>
        <position position="212"/>
    </location>
</feature>
<dbReference type="Pfam" id="PF00535">
    <property type="entry name" value="Glycos_transf_2"/>
    <property type="match status" value="1"/>
</dbReference>
<dbReference type="PANTHER" id="PTHR22916:SF3">
    <property type="entry name" value="UDP-GLCNAC:BETAGAL BETA-1,3-N-ACETYLGLUCOSAMINYLTRANSFERASE-LIKE PROTEIN 1"/>
    <property type="match status" value="1"/>
</dbReference>
<dbReference type="AlphaFoldDB" id="A0A383DNT7"/>
<feature type="domain" description="Glycosyltransferase 2-like" evidence="1">
    <location>
        <begin position="2"/>
        <end position="96"/>
    </location>
</feature>
<sequence length="212" mass="25166">MIFWDNQSTDKSVEIFKSYADERLKYFYAPTHTLLYEARNYAIEKASGEFYAFIDVDDWWEKEKLEKQILLFEDQEVGLVYSNHFYKNELKGTRIVLYKRQLPSGRILNELLNQYVVGLLTIVIRRTAIENLDQSFNPRFHVIGDFDLVIRLANKCKFNCIQSPLATYRWHGENESTKQKVLHLCEMEKWLSEMNKNIAISSLDGFRKTEKL</sequence>
<dbReference type="SUPFAM" id="SSF53448">
    <property type="entry name" value="Nucleotide-diphospho-sugar transferases"/>
    <property type="match status" value="1"/>
</dbReference>
<proteinExistence type="predicted"/>
<dbReference type="InterPro" id="IPR001173">
    <property type="entry name" value="Glyco_trans_2-like"/>
</dbReference>
<dbReference type="GO" id="GO:0016758">
    <property type="term" value="F:hexosyltransferase activity"/>
    <property type="evidence" value="ECO:0007669"/>
    <property type="project" value="UniProtKB-ARBA"/>
</dbReference>
<dbReference type="EMBL" id="UINC01218758">
    <property type="protein sequence ID" value="SVE45920.1"/>
    <property type="molecule type" value="Genomic_DNA"/>
</dbReference>
<reference evidence="2" key="1">
    <citation type="submission" date="2018-05" db="EMBL/GenBank/DDBJ databases">
        <authorList>
            <person name="Lanie J.A."/>
            <person name="Ng W.-L."/>
            <person name="Kazmierczak K.M."/>
            <person name="Andrzejewski T.M."/>
            <person name="Davidsen T.M."/>
            <person name="Wayne K.J."/>
            <person name="Tettelin H."/>
            <person name="Glass J.I."/>
            <person name="Rusch D."/>
            <person name="Podicherti R."/>
            <person name="Tsui H.-C.T."/>
            <person name="Winkler M.E."/>
        </authorList>
    </citation>
    <scope>NUCLEOTIDE SEQUENCE</scope>
</reference>
<protein>
    <recommendedName>
        <fullName evidence="1">Glycosyltransferase 2-like domain-containing protein</fullName>
    </recommendedName>
</protein>
<organism evidence="2">
    <name type="scientific">marine metagenome</name>
    <dbReference type="NCBI Taxonomy" id="408172"/>
    <lineage>
        <taxon>unclassified sequences</taxon>
        <taxon>metagenomes</taxon>
        <taxon>ecological metagenomes</taxon>
    </lineage>
</organism>
<evidence type="ECO:0000313" key="2">
    <source>
        <dbReference type="EMBL" id="SVE45920.1"/>
    </source>
</evidence>
<accession>A0A383DNT7</accession>
<gene>
    <name evidence="2" type="ORF">METZ01_LOCUS498774</name>
</gene>
<name>A0A383DNT7_9ZZZZ</name>
<dbReference type="PANTHER" id="PTHR22916">
    <property type="entry name" value="GLYCOSYLTRANSFERASE"/>
    <property type="match status" value="1"/>
</dbReference>
<evidence type="ECO:0000259" key="1">
    <source>
        <dbReference type="Pfam" id="PF00535"/>
    </source>
</evidence>